<keyword evidence="3" id="KW-1185">Reference proteome</keyword>
<name>A0A5C3QTB8_9AGAR</name>
<dbReference type="InterPro" id="IPR032870">
    <property type="entry name" value="ALKBH7-like"/>
</dbReference>
<dbReference type="Pfam" id="PF13532">
    <property type="entry name" value="2OG-FeII_Oxy_2"/>
    <property type="match status" value="1"/>
</dbReference>
<dbReference type="InterPro" id="IPR037151">
    <property type="entry name" value="AlkB-like_sf"/>
</dbReference>
<reference evidence="2 3" key="1">
    <citation type="journal article" date="2019" name="Nat. Ecol. Evol.">
        <title>Megaphylogeny resolves global patterns of mushroom evolution.</title>
        <authorList>
            <person name="Varga T."/>
            <person name="Krizsan K."/>
            <person name="Foldi C."/>
            <person name="Dima B."/>
            <person name="Sanchez-Garcia M."/>
            <person name="Sanchez-Ramirez S."/>
            <person name="Szollosi G.J."/>
            <person name="Szarkandi J.G."/>
            <person name="Papp V."/>
            <person name="Albert L."/>
            <person name="Andreopoulos W."/>
            <person name="Angelini C."/>
            <person name="Antonin V."/>
            <person name="Barry K.W."/>
            <person name="Bougher N.L."/>
            <person name="Buchanan P."/>
            <person name="Buyck B."/>
            <person name="Bense V."/>
            <person name="Catcheside P."/>
            <person name="Chovatia M."/>
            <person name="Cooper J."/>
            <person name="Damon W."/>
            <person name="Desjardin D."/>
            <person name="Finy P."/>
            <person name="Geml J."/>
            <person name="Haridas S."/>
            <person name="Hughes K."/>
            <person name="Justo A."/>
            <person name="Karasinski D."/>
            <person name="Kautmanova I."/>
            <person name="Kiss B."/>
            <person name="Kocsube S."/>
            <person name="Kotiranta H."/>
            <person name="LaButti K.M."/>
            <person name="Lechner B.E."/>
            <person name="Liimatainen K."/>
            <person name="Lipzen A."/>
            <person name="Lukacs Z."/>
            <person name="Mihaltcheva S."/>
            <person name="Morgado L.N."/>
            <person name="Niskanen T."/>
            <person name="Noordeloos M.E."/>
            <person name="Ohm R.A."/>
            <person name="Ortiz-Santana B."/>
            <person name="Ovrebo C."/>
            <person name="Racz N."/>
            <person name="Riley R."/>
            <person name="Savchenko A."/>
            <person name="Shiryaev A."/>
            <person name="Soop K."/>
            <person name="Spirin V."/>
            <person name="Szebenyi C."/>
            <person name="Tomsovsky M."/>
            <person name="Tulloss R.E."/>
            <person name="Uehling J."/>
            <person name="Grigoriev I.V."/>
            <person name="Vagvolgyi C."/>
            <person name="Papp T."/>
            <person name="Martin F.M."/>
            <person name="Miettinen O."/>
            <person name="Hibbett D.S."/>
            <person name="Nagy L.G."/>
        </authorList>
    </citation>
    <scope>NUCLEOTIDE SEQUENCE [LARGE SCALE GENOMIC DNA]</scope>
    <source>
        <strain evidence="2 3">CBS 309.79</strain>
    </source>
</reference>
<proteinExistence type="predicted"/>
<evidence type="ECO:0000313" key="2">
    <source>
        <dbReference type="EMBL" id="TFL04608.1"/>
    </source>
</evidence>
<dbReference type="PANTHER" id="PTHR21052:SF0">
    <property type="entry name" value="ALPHA-KETOGLUTARATE-DEPENDENT DIOXYGENASE ALKB HOMOLOG 7, MITOCHONDRIAL"/>
    <property type="match status" value="1"/>
</dbReference>
<dbReference type="SUPFAM" id="SSF51197">
    <property type="entry name" value="Clavaminate synthase-like"/>
    <property type="match status" value="1"/>
</dbReference>
<dbReference type="EMBL" id="ML178818">
    <property type="protein sequence ID" value="TFL04608.1"/>
    <property type="molecule type" value="Genomic_DNA"/>
</dbReference>
<dbReference type="Gene3D" id="2.60.120.590">
    <property type="entry name" value="Alpha-ketoglutarate-dependent dioxygenase AlkB-like"/>
    <property type="match status" value="1"/>
</dbReference>
<dbReference type="PANTHER" id="PTHR21052">
    <property type="entry name" value="SPERMATOGENESIS ASSOCIATED 11-RELATED"/>
    <property type="match status" value="1"/>
</dbReference>
<dbReference type="GO" id="GO:0016706">
    <property type="term" value="F:2-oxoglutarate-dependent dioxygenase activity"/>
    <property type="evidence" value="ECO:0007669"/>
    <property type="project" value="TreeGrafter"/>
</dbReference>
<dbReference type="GO" id="GO:0006631">
    <property type="term" value="P:fatty acid metabolic process"/>
    <property type="evidence" value="ECO:0007669"/>
    <property type="project" value="TreeGrafter"/>
</dbReference>
<dbReference type="GO" id="GO:0006974">
    <property type="term" value="P:DNA damage response"/>
    <property type="evidence" value="ECO:0007669"/>
    <property type="project" value="InterPro"/>
</dbReference>
<evidence type="ECO:0000313" key="3">
    <source>
        <dbReference type="Proteomes" id="UP000305067"/>
    </source>
</evidence>
<dbReference type="InterPro" id="IPR027450">
    <property type="entry name" value="AlkB-like"/>
</dbReference>
<dbReference type="OrthoDB" id="28127at2759"/>
<protein>
    <recommendedName>
        <fullName evidence="1">Alpha-ketoglutarate-dependent dioxygenase AlkB-like domain-containing protein</fullName>
    </recommendedName>
</protein>
<dbReference type="Proteomes" id="UP000305067">
    <property type="component" value="Unassembled WGS sequence"/>
</dbReference>
<gene>
    <name evidence="2" type="ORF">BDV98DRAFT_602043</name>
</gene>
<feature type="domain" description="Alpha-ketoglutarate-dependent dioxygenase AlkB-like" evidence="1">
    <location>
        <begin position="34"/>
        <end position="234"/>
    </location>
</feature>
<accession>A0A5C3QTB8</accession>
<dbReference type="AlphaFoldDB" id="A0A5C3QTB8"/>
<dbReference type="GO" id="GO:0005759">
    <property type="term" value="C:mitochondrial matrix"/>
    <property type="evidence" value="ECO:0007669"/>
    <property type="project" value="TreeGrafter"/>
</dbReference>
<organism evidence="2 3">
    <name type="scientific">Pterulicium gracile</name>
    <dbReference type="NCBI Taxonomy" id="1884261"/>
    <lineage>
        <taxon>Eukaryota</taxon>
        <taxon>Fungi</taxon>
        <taxon>Dikarya</taxon>
        <taxon>Basidiomycota</taxon>
        <taxon>Agaricomycotina</taxon>
        <taxon>Agaricomycetes</taxon>
        <taxon>Agaricomycetidae</taxon>
        <taxon>Agaricales</taxon>
        <taxon>Pleurotineae</taxon>
        <taxon>Pterulaceae</taxon>
        <taxon>Pterulicium</taxon>
    </lineage>
</organism>
<dbReference type="STRING" id="1884261.A0A5C3QTB8"/>
<sequence>MLQSLARTASKCPRSRWLRCYATSIKDSLGANFRLHQEFFSHKEQTQLLAVSLAALDAQESRRYKRLREKHVRPQLTDDTPLQDVFYPDSCYKFAQGHFDAVIHDYRERLIEAGPADLEQYRPGVSRLFDKLRPLYPSQDIQMHLLHLATTGEIHPHVDNLEASGSWILGVSLGSPRFLRLESEGCEPFEVLLPSGSVYVQRDDVRFNYKHSILKPETTDNSASNHQRLSIMIRDRLASQELPVVHS</sequence>
<evidence type="ECO:0000259" key="1">
    <source>
        <dbReference type="Pfam" id="PF13532"/>
    </source>
</evidence>